<dbReference type="GO" id="GO:0016020">
    <property type="term" value="C:membrane"/>
    <property type="evidence" value="ECO:0007669"/>
    <property type="project" value="TreeGrafter"/>
</dbReference>
<sequence length="513" mass="57049">MSGSLLLVVAGNAKKGQCSTVLGYLSETLRGSKSTLWARRVEASEFQLAYEECPGSHHFTNQVPMSKGITHLQPLQGVRALSCLSVAVFHINLLFASAASAWVWYDAWDRQPWISASSAGHAVYSLHFFMMMTGILSAAFLVPELQALAAQKPMIIRKYYMRRIKRIVPAFYIAVGLFSIIKMCPVTEVSHDALRMQQQFTGILRPRVTQLLFSTNITLDLVTYLPWLWNIPVQMQFYLLFPLILVGLAASKGHLRARLVPTCVLGIVASVLYKAWVTIYFDLPDPVPIFAYLDFVEGSGGHQPASVRAAFAWLNWLHSSFSSRVTDFSCGVLIYLIVSSPRATAALRRRPLVCGAVSAVCCLLGFVACFPRAVAPISLRPRPHMKTSIAQSLVSLVAVQGLLVPLSAAWLLVYILVQPGWPSRWLASLLGSKKWDWFAARSYSVFLLHAFVTLWLFELVPVTTVLGPLEEFRTYLVVCLSVLSIATMLAWLQDSLVSATISHWTQKPQSKVR</sequence>
<dbReference type="EMBL" id="JALJOV010000200">
    <property type="protein sequence ID" value="KAK9865979.1"/>
    <property type="molecule type" value="Genomic_DNA"/>
</dbReference>
<accession>A0AAW1TC69</accession>
<dbReference type="InterPro" id="IPR050879">
    <property type="entry name" value="Acyltransferase_3"/>
</dbReference>
<feature type="transmembrane region" description="Helical" evidence="1">
    <location>
        <begin position="321"/>
        <end position="340"/>
    </location>
</feature>
<dbReference type="Pfam" id="PF01757">
    <property type="entry name" value="Acyl_transf_3"/>
    <property type="match status" value="1"/>
</dbReference>
<protein>
    <recommendedName>
        <fullName evidence="2">Acyltransferase 3 domain-containing protein</fullName>
    </recommendedName>
</protein>
<proteinExistence type="predicted"/>
<keyword evidence="1" id="KW-1133">Transmembrane helix</keyword>
<feature type="transmembrane region" description="Helical" evidence="1">
    <location>
        <begin position="164"/>
        <end position="181"/>
    </location>
</feature>
<feature type="transmembrane region" description="Helical" evidence="1">
    <location>
        <begin position="438"/>
        <end position="457"/>
    </location>
</feature>
<evidence type="ECO:0000313" key="4">
    <source>
        <dbReference type="Proteomes" id="UP001485043"/>
    </source>
</evidence>
<dbReference type="GO" id="GO:0000271">
    <property type="term" value="P:polysaccharide biosynthetic process"/>
    <property type="evidence" value="ECO:0007669"/>
    <property type="project" value="TreeGrafter"/>
</dbReference>
<feature type="transmembrane region" description="Helical" evidence="1">
    <location>
        <begin position="393"/>
        <end position="417"/>
    </location>
</feature>
<dbReference type="Proteomes" id="UP001485043">
    <property type="component" value="Unassembled WGS sequence"/>
</dbReference>
<feature type="transmembrane region" description="Helical" evidence="1">
    <location>
        <begin position="352"/>
        <end position="373"/>
    </location>
</feature>
<dbReference type="AlphaFoldDB" id="A0AAW1TC69"/>
<name>A0AAW1TC69_9CHLO</name>
<keyword evidence="4" id="KW-1185">Reference proteome</keyword>
<evidence type="ECO:0000313" key="3">
    <source>
        <dbReference type="EMBL" id="KAK9865979.1"/>
    </source>
</evidence>
<feature type="transmembrane region" description="Helical" evidence="1">
    <location>
        <begin position="262"/>
        <end position="281"/>
    </location>
</feature>
<feature type="transmembrane region" description="Helical" evidence="1">
    <location>
        <begin position="227"/>
        <end position="250"/>
    </location>
</feature>
<feature type="transmembrane region" description="Helical" evidence="1">
    <location>
        <begin position="81"/>
        <end position="104"/>
    </location>
</feature>
<comment type="caution">
    <text evidence="3">The sequence shown here is derived from an EMBL/GenBank/DDBJ whole genome shotgun (WGS) entry which is preliminary data.</text>
</comment>
<dbReference type="GO" id="GO:0016747">
    <property type="term" value="F:acyltransferase activity, transferring groups other than amino-acyl groups"/>
    <property type="evidence" value="ECO:0007669"/>
    <property type="project" value="InterPro"/>
</dbReference>
<dbReference type="InterPro" id="IPR002656">
    <property type="entry name" value="Acyl_transf_3_dom"/>
</dbReference>
<keyword evidence="1" id="KW-0472">Membrane</keyword>
<dbReference type="PANTHER" id="PTHR23028">
    <property type="entry name" value="ACETYLTRANSFERASE"/>
    <property type="match status" value="1"/>
</dbReference>
<dbReference type="PANTHER" id="PTHR23028:SF53">
    <property type="entry name" value="ACYL_TRANSF_3 DOMAIN-CONTAINING PROTEIN"/>
    <property type="match status" value="1"/>
</dbReference>
<evidence type="ECO:0000256" key="1">
    <source>
        <dbReference type="SAM" id="Phobius"/>
    </source>
</evidence>
<feature type="transmembrane region" description="Helical" evidence="1">
    <location>
        <begin position="124"/>
        <end position="143"/>
    </location>
</feature>
<keyword evidence="1" id="KW-0812">Transmembrane</keyword>
<evidence type="ECO:0000259" key="2">
    <source>
        <dbReference type="Pfam" id="PF01757"/>
    </source>
</evidence>
<reference evidence="3 4" key="1">
    <citation type="journal article" date="2024" name="Nat. Commun.">
        <title>Phylogenomics reveals the evolutionary origins of lichenization in chlorophyte algae.</title>
        <authorList>
            <person name="Puginier C."/>
            <person name="Libourel C."/>
            <person name="Otte J."/>
            <person name="Skaloud P."/>
            <person name="Haon M."/>
            <person name="Grisel S."/>
            <person name="Petersen M."/>
            <person name="Berrin J.G."/>
            <person name="Delaux P.M."/>
            <person name="Dal Grande F."/>
            <person name="Keller J."/>
        </authorList>
    </citation>
    <scope>NUCLEOTIDE SEQUENCE [LARGE SCALE GENOMIC DNA]</scope>
    <source>
        <strain evidence="3 4">SAG 2523</strain>
    </source>
</reference>
<organism evidence="3 4">
    <name type="scientific">Apatococcus fuscideae</name>
    <dbReference type="NCBI Taxonomy" id="2026836"/>
    <lineage>
        <taxon>Eukaryota</taxon>
        <taxon>Viridiplantae</taxon>
        <taxon>Chlorophyta</taxon>
        <taxon>core chlorophytes</taxon>
        <taxon>Trebouxiophyceae</taxon>
        <taxon>Chlorellales</taxon>
        <taxon>Chlorellaceae</taxon>
        <taxon>Apatococcus</taxon>
    </lineage>
</organism>
<feature type="transmembrane region" description="Helical" evidence="1">
    <location>
        <begin position="472"/>
        <end position="492"/>
    </location>
</feature>
<feature type="domain" description="Acyltransferase 3" evidence="2">
    <location>
        <begin position="76"/>
        <end position="490"/>
    </location>
</feature>
<gene>
    <name evidence="3" type="ORF">WJX84_007791</name>
</gene>